<dbReference type="Gramene" id="Jr05_14920_p1">
    <property type="protein sequence ID" value="cds.Jr05_14920_p1"/>
    <property type="gene ID" value="Jr05_14920"/>
</dbReference>
<sequence>MKICSWNARGLGNPRGIRTLCDLIQREGPDVLFLQETRLSTREMESCKYKLGFQNCLGISSQGRKGGIALLWDAEIDLSVINYSSNHVDAIIKDSCLRQGHWFLTAIYGFPETHLRHHSWNLIKSLCRDNDKPWLVLGDFNEILHAHEKSGGNPRPERQLRDFREVVDVCRLRDLGYLGPKFTWSNRRAGDKCIRERLDRCLVNSEWWASFPRARVTHGVAAYSDHLPIWLNLEGEVDSHFVKKSFKFEAMWVGEAECEDIIKGVWGRSEGPATMNEALGLIKECGNQLQGWNKKSFGNVQAKLNNAQKFLHNLQERDSDMVPIEELNLARSQVQIWLERKEIMWRQRSKALWLKEGDCNTKYFHMKASQRKRKNQIFKIQDEFGVWQEGVQRDRVIIDFFKDLFTSSSQLRMLILWDS</sequence>
<evidence type="ECO:0000259" key="1">
    <source>
        <dbReference type="Pfam" id="PF03372"/>
    </source>
</evidence>
<dbReference type="InterPro" id="IPR036691">
    <property type="entry name" value="Endo/exonu/phosph_ase_sf"/>
</dbReference>
<organism evidence="2 3">
    <name type="scientific">Juglans regia</name>
    <name type="common">English walnut</name>
    <dbReference type="NCBI Taxonomy" id="51240"/>
    <lineage>
        <taxon>Eukaryota</taxon>
        <taxon>Viridiplantae</taxon>
        <taxon>Streptophyta</taxon>
        <taxon>Embryophyta</taxon>
        <taxon>Tracheophyta</taxon>
        <taxon>Spermatophyta</taxon>
        <taxon>Magnoliopsida</taxon>
        <taxon>eudicotyledons</taxon>
        <taxon>Gunneridae</taxon>
        <taxon>Pentapetalae</taxon>
        <taxon>rosids</taxon>
        <taxon>fabids</taxon>
        <taxon>Fagales</taxon>
        <taxon>Juglandaceae</taxon>
        <taxon>Juglans</taxon>
    </lineage>
</organism>
<comment type="caution">
    <text evidence="2">The sequence shown here is derived from an EMBL/GenBank/DDBJ whole genome shotgun (WGS) entry which is preliminary data.</text>
</comment>
<evidence type="ECO:0000313" key="2">
    <source>
        <dbReference type="EMBL" id="KAF5471209.1"/>
    </source>
</evidence>
<dbReference type="EMBL" id="LIHL02000005">
    <property type="protein sequence ID" value="KAF5471209.1"/>
    <property type="molecule type" value="Genomic_DNA"/>
</dbReference>
<accession>A0A833XT55</accession>
<proteinExistence type="predicted"/>
<dbReference type="AlphaFoldDB" id="A0A833XT55"/>
<dbReference type="PANTHER" id="PTHR33710:SF62">
    <property type="entry name" value="DUF4283 DOMAIN PROTEIN"/>
    <property type="match status" value="1"/>
</dbReference>
<dbReference type="Gene3D" id="3.60.10.10">
    <property type="entry name" value="Endonuclease/exonuclease/phosphatase"/>
    <property type="match status" value="1"/>
</dbReference>
<dbReference type="Pfam" id="PF03372">
    <property type="entry name" value="Exo_endo_phos"/>
    <property type="match status" value="1"/>
</dbReference>
<dbReference type="SUPFAM" id="SSF56219">
    <property type="entry name" value="DNase I-like"/>
    <property type="match status" value="1"/>
</dbReference>
<dbReference type="InterPro" id="IPR005135">
    <property type="entry name" value="Endo/exonuclease/phosphatase"/>
</dbReference>
<evidence type="ECO:0000313" key="3">
    <source>
        <dbReference type="Proteomes" id="UP000619265"/>
    </source>
</evidence>
<dbReference type="Proteomes" id="UP000619265">
    <property type="component" value="Unassembled WGS sequence"/>
</dbReference>
<feature type="domain" description="Endonuclease/exonuclease/phosphatase" evidence="1">
    <location>
        <begin position="4"/>
        <end position="226"/>
    </location>
</feature>
<dbReference type="PANTHER" id="PTHR33710">
    <property type="entry name" value="BNAC02G09200D PROTEIN"/>
    <property type="match status" value="1"/>
</dbReference>
<reference evidence="2" key="2">
    <citation type="submission" date="2020-03" db="EMBL/GenBank/DDBJ databases">
        <title>Walnut 2.0.</title>
        <authorList>
            <person name="Marrano A."/>
            <person name="Britton M."/>
            <person name="Zimin A.V."/>
            <person name="Zaini P.A."/>
            <person name="Workman R."/>
            <person name="Puiu D."/>
            <person name="Bianco L."/>
            <person name="Allen B.J."/>
            <person name="Troggio M."/>
            <person name="Leslie C.A."/>
            <person name="Timp W."/>
            <person name="Dendekar A."/>
            <person name="Salzberg S.L."/>
            <person name="Neale D.B."/>
        </authorList>
    </citation>
    <scope>NUCLEOTIDE SEQUENCE</scope>
    <source>
        <tissue evidence="2">Leaves</tissue>
    </source>
</reference>
<dbReference type="GO" id="GO:0003824">
    <property type="term" value="F:catalytic activity"/>
    <property type="evidence" value="ECO:0007669"/>
    <property type="project" value="InterPro"/>
</dbReference>
<name>A0A833XT55_JUGRE</name>
<reference evidence="2" key="1">
    <citation type="submission" date="2015-10" db="EMBL/GenBank/DDBJ databases">
        <authorList>
            <person name="Martinez-Garcia P.J."/>
            <person name="Crepeau M.W."/>
            <person name="Puiu D."/>
            <person name="Gonzalez-Ibeas D."/>
            <person name="Whalen J."/>
            <person name="Stevens K."/>
            <person name="Paul R."/>
            <person name="Butterfield T."/>
            <person name="Britton M."/>
            <person name="Reagan R."/>
            <person name="Chakraborty S."/>
            <person name="Walawage S.L."/>
            <person name="Vasquez-Gross H.A."/>
            <person name="Cardeno C."/>
            <person name="Famula R."/>
            <person name="Pratt K."/>
            <person name="Kuruganti S."/>
            <person name="Aradhya M.K."/>
            <person name="Leslie C.A."/>
            <person name="Dandekar A.M."/>
            <person name="Salzberg S.L."/>
            <person name="Wegrzyn J.L."/>
            <person name="Langley C.H."/>
            <person name="Neale D.B."/>
        </authorList>
    </citation>
    <scope>NUCLEOTIDE SEQUENCE</scope>
    <source>
        <tissue evidence="2">Leaves</tissue>
    </source>
</reference>
<gene>
    <name evidence="2" type="ORF">F2P56_011662</name>
</gene>
<protein>
    <recommendedName>
        <fullName evidence="1">Endonuclease/exonuclease/phosphatase domain-containing protein</fullName>
    </recommendedName>
</protein>